<reference evidence="1 2" key="1">
    <citation type="journal article" date="2024" name="Chem. Sci.">
        <title>Discovery of megapolipeptins by genome mining of a Burkholderiales bacteria collection.</title>
        <authorList>
            <person name="Paulo B.S."/>
            <person name="Recchia M.J.J."/>
            <person name="Lee S."/>
            <person name="Fergusson C.H."/>
            <person name="Romanowski S.B."/>
            <person name="Hernandez A."/>
            <person name="Krull N."/>
            <person name="Liu D.Y."/>
            <person name="Cavanagh H."/>
            <person name="Bos A."/>
            <person name="Gray C.A."/>
            <person name="Murphy B.T."/>
            <person name="Linington R.G."/>
            <person name="Eustaquio A.S."/>
        </authorList>
    </citation>
    <scope>NUCLEOTIDE SEQUENCE [LARGE SCALE GENOMIC DNA]</scope>
    <source>
        <strain evidence="1 2">RL21-008-BIB-A</strain>
    </source>
</reference>
<accession>A0ABW9ACP8</accession>
<sequence>MNLFDPMPPALHAQEYFDLLEAGERKDRIGALFHYAEQLTNLIQAHIGFPVEAPIVKIKLVNSFFAEAIFNQIEISQGFIDFCLAIPPVPFSEVIECQAGDPLMPDYQHCAVFAWTVGHEYFHGIRAHGEVLRQFSGSQEHQQAVEIDSDLFAVGLLYRLTQGHLAWLYPDSIIRQIVFASLFWGIRHFGQLPGLSEGGTHPPLRERLYHIMIKLTHLNEVPFTQVDPGKMPEGFERTAKLLENVAGKTERLFKQRFPEDLFDFQQFSDEFARAGGWTKFTNAWEELRGPVSSISSTKT</sequence>
<gene>
    <name evidence="1" type="ORF">PQR62_17160</name>
</gene>
<dbReference type="RefSeq" id="WP_408159208.1">
    <property type="nucleotide sequence ID" value="NZ_JAQQFM010000007.1"/>
</dbReference>
<dbReference type="Proteomes" id="UP001629246">
    <property type="component" value="Unassembled WGS sequence"/>
</dbReference>
<evidence type="ECO:0000313" key="2">
    <source>
        <dbReference type="Proteomes" id="UP001629246"/>
    </source>
</evidence>
<dbReference type="EMBL" id="JAQQFM010000007">
    <property type="protein sequence ID" value="MFL9926009.1"/>
    <property type="molecule type" value="Genomic_DNA"/>
</dbReference>
<proteinExistence type="predicted"/>
<keyword evidence="2" id="KW-1185">Reference proteome</keyword>
<protein>
    <submittedName>
        <fullName evidence="1">Uncharacterized protein</fullName>
    </submittedName>
</protein>
<organism evidence="1 2">
    <name type="scientific">Herbaspirillum lusitanum</name>
    <dbReference type="NCBI Taxonomy" id="213312"/>
    <lineage>
        <taxon>Bacteria</taxon>
        <taxon>Pseudomonadati</taxon>
        <taxon>Pseudomonadota</taxon>
        <taxon>Betaproteobacteria</taxon>
        <taxon>Burkholderiales</taxon>
        <taxon>Oxalobacteraceae</taxon>
        <taxon>Herbaspirillum</taxon>
    </lineage>
</organism>
<name>A0ABW9ACP8_9BURK</name>
<comment type="caution">
    <text evidence="1">The sequence shown here is derived from an EMBL/GenBank/DDBJ whole genome shotgun (WGS) entry which is preliminary data.</text>
</comment>
<evidence type="ECO:0000313" key="1">
    <source>
        <dbReference type="EMBL" id="MFL9926009.1"/>
    </source>
</evidence>